<accession>A0A1F2PJ69</accession>
<evidence type="ECO:0000313" key="5">
    <source>
        <dbReference type="Proteomes" id="UP000322619"/>
    </source>
</evidence>
<dbReference type="OrthoDB" id="115291at2"/>
<comment type="caution">
    <text evidence="2">The sequence shown here is derived from an EMBL/GenBank/DDBJ whole genome shotgun (WGS) entry which is preliminary data.</text>
</comment>
<dbReference type="EMBL" id="LKEU01000028">
    <property type="protein sequence ID" value="OFV70771.1"/>
    <property type="molecule type" value="Genomic_DNA"/>
</dbReference>
<dbReference type="PANTHER" id="PTHR46623:SF6">
    <property type="entry name" value="ALPHA_BETA-HYDROLASES SUPERFAMILY PROTEIN"/>
    <property type="match status" value="1"/>
</dbReference>
<dbReference type="Proteomes" id="UP000176244">
    <property type="component" value="Unassembled WGS sequence"/>
</dbReference>
<dbReference type="RefSeq" id="WP_084633602.1">
    <property type="nucleotide sequence ID" value="NZ_VSLA01000003.1"/>
</dbReference>
<organism evidence="2 4">
    <name type="scientific">Acetobacterium wieringae</name>
    <dbReference type="NCBI Taxonomy" id="52694"/>
    <lineage>
        <taxon>Bacteria</taxon>
        <taxon>Bacillati</taxon>
        <taxon>Bacillota</taxon>
        <taxon>Clostridia</taxon>
        <taxon>Eubacteriales</taxon>
        <taxon>Eubacteriaceae</taxon>
        <taxon>Acetobacterium</taxon>
    </lineage>
</organism>
<dbReference type="SUPFAM" id="SSF53474">
    <property type="entry name" value="alpha/beta-Hydrolases"/>
    <property type="match status" value="1"/>
</dbReference>
<sequence>MVLKKMSRQDSEAERAVIIIPEIYGMNQYIHDWAEFFRVQDYDIFCVDLSPEERVYQYAQSNEAYQAFVENNSFERYREIATDIEELKKFYNKIIVFGSSVGATIAWRLTENPYCDGMIGFYGSRIRDYLDVSPVCPCLLIFSEQEASFEVRSIIPRLNQKETVDTFVLSGCHGFADRYGDCYCEQSGNKGLDMVKYFLRKIG</sequence>
<keyword evidence="2" id="KW-0378">Hydrolase</keyword>
<dbReference type="Pfam" id="PF01738">
    <property type="entry name" value="DLH"/>
    <property type="match status" value="1"/>
</dbReference>
<evidence type="ECO:0000313" key="4">
    <source>
        <dbReference type="Proteomes" id="UP000176244"/>
    </source>
</evidence>
<evidence type="ECO:0000313" key="3">
    <source>
        <dbReference type="EMBL" id="TYC87801.1"/>
    </source>
</evidence>
<proteinExistence type="predicted"/>
<name>A0A1F2PJ69_9FIRM</name>
<dbReference type="InterPro" id="IPR029058">
    <property type="entry name" value="AB_hydrolase_fold"/>
</dbReference>
<evidence type="ECO:0000313" key="2">
    <source>
        <dbReference type="EMBL" id="OFV70771.1"/>
    </source>
</evidence>
<protein>
    <submittedName>
        <fullName evidence="2">Dienelactone hydrolase family protein</fullName>
    </submittedName>
</protein>
<dbReference type="InterPro" id="IPR051049">
    <property type="entry name" value="Dienelactone_hydrolase-like"/>
</dbReference>
<dbReference type="STRING" id="52694.ACWI_17910"/>
<evidence type="ECO:0000259" key="1">
    <source>
        <dbReference type="Pfam" id="PF01738"/>
    </source>
</evidence>
<dbReference type="InterPro" id="IPR002925">
    <property type="entry name" value="Dienelactn_hydro"/>
</dbReference>
<dbReference type="EMBL" id="VSLA01000003">
    <property type="protein sequence ID" value="TYC87801.1"/>
    <property type="molecule type" value="Genomic_DNA"/>
</dbReference>
<gene>
    <name evidence="2" type="ORF">ACWI_17910</name>
    <name evidence="3" type="ORF">FXB42_02725</name>
</gene>
<feature type="domain" description="Dienelactone hydrolase" evidence="1">
    <location>
        <begin position="12"/>
        <end position="202"/>
    </location>
</feature>
<dbReference type="Proteomes" id="UP000322619">
    <property type="component" value="Unassembled WGS sequence"/>
</dbReference>
<reference evidence="2 4" key="1">
    <citation type="submission" date="2015-09" db="EMBL/GenBank/DDBJ databases">
        <title>Genome sequence of Acetobacterium wieringae DSM 1911.</title>
        <authorList>
            <person name="Poehlein A."/>
            <person name="Bengelsdorf F.R."/>
            <person name="Schiel-Bengelsdorf B."/>
            <person name="Duerre P."/>
            <person name="Daniel R."/>
        </authorList>
    </citation>
    <scope>NUCLEOTIDE SEQUENCE [LARGE SCALE GENOMIC DNA]</scope>
    <source>
        <strain evidence="2 4">DSM 1911</strain>
    </source>
</reference>
<dbReference type="AlphaFoldDB" id="A0A1F2PJ69"/>
<dbReference type="Gene3D" id="3.40.50.1820">
    <property type="entry name" value="alpha/beta hydrolase"/>
    <property type="match status" value="1"/>
</dbReference>
<dbReference type="GO" id="GO:0016787">
    <property type="term" value="F:hydrolase activity"/>
    <property type="evidence" value="ECO:0007669"/>
    <property type="project" value="UniProtKB-KW"/>
</dbReference>
<reference evidence="3 5" key="2">
    <citation type="submission" date="2019-08" db="EMBL/GenBank/DDBJ databases">
        <title>Isolation and enrichment of carboxydotrophic bacteria from anaerobic sludge for the production of bio-based chemicals from syngas.</title>
        <authorList>
            <person name="Antares A.L."/>
            <person name="Moreira J."/>
            <person name="Diender M."/>
            <person name="Parshina S.N."/>
            <person name="Stams A.J.M."/>
            <person name="Alves M."/>
            <person name="Alves J.I."/>
            <person name="Sousa D.Z."/>
        </authorList>
    </citation>
    <scope>NUCLEOTIDE SEQUENCE [LARGE SCALE GENOMIC DNA]</scope>
    <source>
        <strain evidence="3 5">JM</strain>
    </source>
</reference>
<dbReference type="PANTHER" id="PTHR46623">
    <property type="entry name" value="CARBOXYMETHYLENEBUTENOLIDASE-RELATED"/>
    <property type="match status" value="1"/>
</dbReference>